<dbReference type="Gene3D" id="1.10.10.10">
    <property type="entry name" value="Winged helix-like DNA-binding domain superfamily/Winged helix DNA-binding domain"/>
    <property type="match status" value="1"/>
</dbReference>
<dbReference type="STRING" id="1202450.B586_05290"/>
<reference evidence="5 6" key="1">
    <citation type="submission" date="2015-05" db="EMBL/GenBank/DDBJ databases">
        <title>Genome sequence of Mycobacterium haemophilum.</title>
        <authorList>
            <person name="Greninger A.L."/>
            <person name="Cunningham G."/>
            <person name="Miller S."/>
        </authorList>
    </citation>
    <scope>NUCLEOTIDE SEQUENCE [LARGE SCALE GENOMIC DNA]</scope>
    <source>
        <strain evidence="6">UC1</strain>
    </source>
</reference>
<dbReference type="PANTHER" id="PTHR44846">
    <property type="entry name" value="MANNOSYL-D-GLYCERATE TRANSPORT/METABOLISM SYSTEM REPRESSOR MNGR-RELATED"/>
    <property type="match status" value="1"/>
</dbReference>
<dbReference type="GO" id="GO:0003677">
    <property type="term" value="F:DNA binding"/>
    <property type="evidence" value="ECO:0007669"/>
    <property type="project" value="UniProtKB-KW"/>
</dbReference>
<dbReference type="PRINTS" id="PR00035">
    <property type="entry name" value="HTHGNTR"/>
</dbReference>
<dbReference type="EMBL" id="LDPR01000002">
    <property type="protein sequence ID" value="KLO38443.1"/>
    <property type="molecule type" value="Genomic_DNA"/>
</dbReference>
<proteinExistence type="predicted"/>
<dbReference type="Gene3D" id="3.40.1410.10">
    <property type="entry name" value="Chorismate lyase-like"/>
    <property type="match status" value="1"/>
</dbReference>
<evidence type="ECO:0000256" key="2">
    <source>
        <dbReference type="ARBA" id="ARBA00023125"/>
    </source>
</evidence>
<dbReference type="InterPro" id="IPR050679">
    <property type="entry name" value="Bact_HTH_transcr_reg"/>
</dbReference>
<dbReference type="Pfam" id="PF00392">
    <property type="entry name" value="GntR"/>
    <property type="match status" value="1"/>
</dbReference>
<dbReference type="SUPFAM" id="SSF46785">
    <property type="entry name" value="Winged helix' DNA-binding domain"/>
    <property type="match status" value="1"/>
</dbReference>
<feature type="domain" description="HTH gntR-type" evidence="4">
    <location>
        <begin position="27"/>
        <end position="95"/>
    </location>
</feature>
<dbReference type="AlphaFoldDB" id="A0A0I9UAT5"/>
<dbReference type="Pfam" id="PF07702">
    <property type="entry name" value="UTRA"/>
    <property type="match status" value="1"/>
</dbReference>
<protein>
    <submittedName>
        <fullName evidence="5">GntR family transcriptional regulator</fullName>
    </submittedName>
</protein>
<evidence type="ECO:0000256" key="1">
    <source>
        <dbReference type="ARBA" id="ARBA00023015"/>
    </source>
</evidence>
<gene>
    <name evidence="5" type="ORF">ABH38_03250</name>
</gene>
<dbReference type="InterPro" id="IPR028978">
    <property type="entry name" value="Chorismate_lyase_/UTRA_dom_sf"/>
</dbReference>
<dbReference type="GO" id="GO:0045892">
    <property type="term" value="P:negative regulation of DNA-templated transcription"/>
    <property type="evidence" value="ECO:0007669"/>
    <property type="project" value="TreeGrafter"/>
</dbReference>
<dbReference type="CDD" id="cd07377">
    <property type="entry name" value="WHTH_GntR"/>
    <property type="match status" value="1"/>
</dbReference>
<dbReference type="PANTHER" id="PTHR44846:SF1">
    <property type="entry name" value="MANNOSYL-D-GLYCERATE TRANSPORT_METABOLISM SYSTEM REPRESSOR MNGR-RELATED"/>
    <property type="match status" value="1"/>
</dbReference>
<keyword evidence="3" id="KW-0804">Transcription</keyword>
<dbReference type="SUPFAM" id="SSF64288">
    <property type="entry name" value="Chorismate lyase-like"/>
    <property type="match status" value="1"/>
</dbReference>
<dbReference type="InterPro" id="IPR036390">
    <property type="entry name" value="WH_DNA-bd_sf"/>
</dbReference>
<evidence type="ECO:0000256" key="3">
    <source>
        <dbReference type="ARBA" id="ARBA00023163"/>
    </source>
</evidence>
<name>A0A0I9UAT5_9MYCO</name>
<dbReference type="RefSeq" id="WP_047315175.1">
    <property type="nucleotide sequence ID" value="NZ_LDPQ01000011.1"/>
</dbReference>
<dbReference type="PATRIC" id="fig|29311.18.peg.733"/>
<dbReference type="Proteomes" id="UP000036334">
    <property type="component" value="Unassembled WGS sequence"/>
</dbReference>
<dbReference type="PROSITE" id="PS50949">
    <property type="entry name" value="HTH_GNTR"/>
    <property type="match status" value="1"/>
</dbReference>
<keyword evidence="6" id="KW-1185">Reference proteome</keyword>
<dbReference type="InterPro" id="IPR011663">
    <property type="entry name" value="UTRA"/>
</dbReference>
<dbReference type="OrthoDB" id="8584262at2"/>
<comment type="caution">
    <text evidence="5">The sequence shown here is derived from an EMBL/GenBank/DDBJ whole genome shotgun (WGS) entry which is preliminary data.</text>
</comment>
<dbReference type="InterPro" id="IPR000524">
    <property type="entry name" value="Tscrpt_reg_HTH_GntR"/>
</dbReference>
<evidence type="ECO:0000313" key="6">
    <source>
        <dbReference type="Proteomes" id="UP000036334"/>
    </source>
</evidence>
<sequence length="279" mass="30365">MRPKTPAADDKQLDLQAVALRISRGSVPASTQLADALKAAIVQQRLPRGGRLPSERELIERSGLSRVTVRAAVGLLERQGWLVRRQGLGTFVATPVRQELGSGVRTITEVLSSSGITPEVDVLSHRVGEAPQRIAERLGLATVLCIHRRYRDGDQPLALVTLYLPPGLGEAVEPLVSNAPGANAMETSYTMWEQRLGVHIARATHDIHAAGASLDVAAALDLPLGSPVLVLERISYTDDDKPLEVVEFHYRPERYQFSVTLPRTMPAPGAGIIERRDFT</sequence>
<accession>A0A0I9UAT5</accession>
<keyword evidence="1" id="KW-0805">Transcription regulation</keyword>
<evidence type="ECO:0000259" key="4">
    <source>
        <dbReference type="PROSITE" id="PS50949"/>
    </source>
</evidence>
<dbReference type="InterPro" id="IPR036388">
    <property type="entry name" value="WH-like_DNA-bd_sf"/>
</dbReference>
<dbReference type="SMART" id="SM00345">
    <property type="entry name" value="HTH_GNTR"/>
    <property type="match status" value="1"/>
</dbReference>
<dbReference type="GO" id="GO:0003700">
    <property type="term" value="F:DNA-binding transcription factor activity"/>
    <property type="evidence" value="ECO:0007669"/>
    <property type="project" value="InterPro"/>
</dbReference>
<dbReference type="SMART" id="SM00866">
    <property type="entry name" value="UTRA"/>
    <property type="match status" value="1"/>
</dbReference>
<keyword evidence="2" id="KW-0238">DNA-binding</keyword>
<organism evidence="5 6">
    <name type="scientific">Mycobacterium haemophilum</name>
    <dbReference type="NCBI Taxonomy" id="29311"/>
    <lineage>
        <taxon>Bacteria</taxon>
        <taxon>Bacillati</taxon>
        <taxon>Actinomycetota</taxon>
        <taxon>Actinomycetes</taxon>
        <taxon>Mycobacteriales</taxon>
        <taxon>Mycobacteriaceae</taxon>
        <taxon>Mycobacterium</taxon>
    </lineage>
</organism>
<evidence type="ECO:0000313" key="5">
    <source>
        <dbReference type="EMBL" id="KLO38443.1"/>
    </source>
</evidence>